<sequence length="251" mass="28523">MKKLLLSCLLLLPSIVFAAETVPLQHANNDVYDKASLQNGAKLFTNYCMGCHSLQYSRFQRVAKDLDIPEDVMKANLMFTSEKIGDLMTIPMQKKEALGWFGVAPPDLSVIARARGTDWIYSFLLSFYLDENKATGVNNLVFKDTAMPHVLWELQGYQMPVTEKIKDAEGKEHEVIASLAVIHPAGVTDAEAKQKADDYRRTVRDLVNFLDYVGEPAKLQRHYLGMWVLLGLAFLFVFAYALKKEFWRDVH</sequence>
<dbReference type="eggNOG" id="COG2857">
    <property type="taxonomic scope" value="Bacteria"/>
</dbReference>
<dbReference type="GO" id="GO:0046872">
    <property type="term" value="F:metal ion binding"/>
    <property type="evidence" value="ECO:0007669"/>
    <property type="project" value="UniProtKB-KW"/>
</dbReference>
<comment type="cofactor">
    <cofactor evidence="8">
        <name>heme c</name>
        <dbReference type="ChEBI" id="CHEBI:61717"/>
    </cofactor>
    <text evidence="8">Binds 1 heme c group covalently per subunit.</text>
</comment>
<evidence type="ECO:0000256" key="9">
    <source>
        <dbReference type="SAM" id="Phobius"/>
    </source>
</evidence>
<dbReference type="PROSITE" id="PS51007">
    <property type="entry name" value="CYTC"/>
    <property type="match status" value="1"/>
</dbReference>
<keyword evidence="2 8" id="KW-0349">Heme</keyword>
<evidence type="ECO:0000313" key="13">
    <source>
        <dbReference type="Proteomes" id="UP000005744"/>
    </source>
</evidence>
<feature type="domain" description="Cytochrome c" evidence="11">
    <location>
        <begin position="35"/>
        <end position="186"/>
    </location>
</feature>
<comment type="subcellular location">
    <subcellularLocation>
        <location evidence="1">Membrane</location>
    </subcellularLocation>
</comment>
<dbReference type="SUPFAM" id="SSF46626">
    <property type="entry name" value="Cytochrome c"/>
    <property type="match status" value="1"/>
</dbReference>
<evidence type="ECO:0000256" key="3">
    <source>
        <dbReference type="ARBA" id="ARBA00022692"/>
    </source>
</evidence>
<dbReference type="PANTHER" id="PTHR10266:SF3">
    <property type="entry name" value="CYTOCHROME C1, HEME PROTEIN, MITOCHONDRIAL"/>
    <property type="match status" value="1"/>
</dbReference>
<name>I3CBG2_9GAMM</name>
<evidence type="ECO:0000313" key="12">
    <source>
        <dbReference type="EMBL" id="EIJ40955.1"/>
    </source>
</evidence>
<dbReference type="InterPro" id="IPR002326">
    <property type="entry name" value="Cyt_c1"/>
</dbReference>
<dbReference type="InterPro" id="IPR036909">
    <property type="entry name" value="Cyt_c-like_dom_sf"/>
</dbReference>
<keyword evidence="4 8" id="KW-0479">Metal-binding</keyword>
<dbReference type="EMBL" id="JH600070">
    <property type="protein sequence ID" value="EIJ40955.1"/>
    <property type="molecule type" value="Genomic_DNA"/>
</dbReference>
<evidence type="ECO:0000256" key="4">
    <source>
        <dbReference type="ARBA" id="ARBA00022723"/>
    </source>
</evidence>
<feature type="binding site" description="covalent" evidence="8">
    <location>
        <position position="52"/>
    </location>
    <ligand>
        <name>heme c</name>
        <dbReference type="ChEBI" id="CHEBI:61717"/>
    </ligand>
</feature>
<organism evidence="12 13">
    <name type="scientific">Beggiatoa alba B18LD</name>
    <dbReference type="NCBI Taxonomy" id="395493"/>
    <lineage>
        <taxon>Bacteria</taxon>
        <taxon>Pseudomonadati</taxon>
        <taxon>Pseudomonadota</taxon>
        <taxon>Gammaproteobacteria</taxon>
        <taxon>Thiotrichales</taxon>
        <taxon>Thiotrichaceae</taxon>
        <taxon>Beggiatoa</taxon>
    </lineage>
</organism>
<dbReference type="STRING" id="395493.BegalDRAFT_0028"/>
<reference evidence="12 13" key="1">
    <citation type="submission" date="2011-11" db="EMBL/GenBank/DDBJ databases">
        <title>Improved High-Quality Draft sequence of Beggiatoa alba B18lD.</title>
        <authorList>
            <consortium name="US DOE Joint Genome Institute"/>
            <person name="Lucas S."/>
            <person name="Han J."/>
            <person name="Lapidus A."/>
            <person name="Cheng J.-F."/>
            <person name="Goodwin L."/>
            <person name="Pitluck S."/>
            <person name="Peters L."/>
            <person name="Mikhailova N."/>
            <person name="Held B."/>
            <person name="Detter J.C."/>
            <person name="Han C."/>
            <person name="Tapia R."/>
            <person name="Land M."/>
            <person name="Hauser L."/>
            <person name="Kyrpides N."/>
            <person name="Ivanova N."/>
            <person name="Pagani I."/>
            <person name="Samuel K."/>
            <person name="Teske A."/>
            <person name="Mueller J."/>
            <person name="Woyke T."/>
        </authorList>
    </citation>
    <scope>NUCLEOTIDE SEQUENCE [LARGE SCALE GENOMIC DNA]</scope>
    <source>
        <strain evidence="12 13">B18LD</strain>
    </source>
</reference>
<feature type="signal peptide" evidence="10">
    <location>
        <begin position="1"/>
        <end position="18"/>
    </location>
</feature>
<dbReference type="Proteomes" id="UP000005744">
    <property type="component" value="Unassembled WGS sequence"/>
</dbReference>
<keyword evidence="3 9" id="KW-0812">Transmembrane</keyword>
<keyword evidence="7 9" id="KW-0472">Membrane</keyword>
<keyword evidence="13" id="KW-1185">Reference proteome</keyword>
<evidence type="ECO:0000256" key="2">
    <source>
        <dbReference type="ARBA" id="ARBA00022617"/>
    </source>
</evidence>
<accession>I3CBG2</accession>
<evidence type="ECO:0000256" key="6">
    <source>
        <dbReference type="ARBA" id="ARBA00023004"/>
    </source>
</evidence>
<dbReference type="OrthoDB" id="9798864at2"/>
<dbReference type="GO" id="GO:0009055">
    <property type="term" value="F:electron transfer activity"/>
    <property type="evidence" value="ECO:0007669"/>
    <property type="project" value="InterPro"/>
</dbReference>
<keyword evidence="6 8" id="KW-0408">Iron</keyword>
<evidence type="ECO:0000256" key="7">
    <source>
        <dbReference type="ARBA" id="ARBA00023136"/>
    </source>
</evidence>
<dbReference type="InterPro" id="IPR009056">
    <property type="entry name" value="Cyt_c-like_dom"/>
</dbReference>
<evidence type="ECO:0000256" key="1">
    <source>
        <dbReference type="ARBA" id="ARBA00004370"/>
    </source>
</evidence>
<evidence type="ECO:0000256" key="8">
    <source>
        <dbReference type="PIRSR" id="PIRSR602326-1"/>
    </source>
</evidence>
<dbReference type="GO" id="GO:0020037">
    <property type="term" value="F:heme binding"/>
    <property type="evidence" value="ECO:0007669"/>
    <property type="project" value="InterPro"/>
</dbReference>
<protein>
    <submittedName>
        <fullName evidence="12">Cytochrome c1</fullName>
    </submittedName>
</protein>
<feature type="transmembrane region" description="Helical" evidence="9">
    <location>
        <begin position="223"/>
        <end position="242"/>
    </location>
</feature>
<dbReference type="PANTHER" id="PTHR10266">
    <property type="entry name" value="CYTOCHROME C1"/>
    <property type="match status" value="1"/>
</dbReference>
<dbReference type="RefSeq" id="WP_002682460.1">
    <property type="nucleotide sequence ID" value="NZ_JH600070.1"/>
</dbReference>
<dbReference type="Gene3D" id="1.10.760.10">
    <property type="entry name" value="Cytochrome c-like domain"/>
    <property type="match status" value="1"/>
</dbReference>
<feature type="chain" id="PRO_5003669412" evidence="10">
    <location>
        <begin position="19"/>
        <end position="251"/>
    </location>
</feature>
<evidence type="ECO:0000256" key="10">
    <source>
        <dbReference type="SAM" id="SignalP"/>
    </source>
</evidence>
<evidence type="ECO:0000256" key="5">
    <source>
        <dbReference type="ARBA" id="ARBA00022989"/>
    </source>
</evidence>
<proteinExistence type="predicted"/>
<dbReference type="GO" id="GO:0016020">
    <property type="term" value="C:membrane"/>
    <property type="evidence" value="ECO:0007669"/>
    <property type="project" value="UniProtKB-SubCell"/>
</dbReference>
<feature type="binding site" description="covalent" evidence="8">
    <location>
        <position position="51"/>
    </location>
    <ligand>
        <name>heme c</name>
        <dbReference type="ChEBI" id="CHEBI:61717"/>
    </ligand>
</feature>
<gene>
    <name evidence="12" type="ORF">BegalDRAFT_0028</name>
</gene>
<feature type="binding site" description="covalent" evidence="8">
    <location>
        <position position="48"/>
    </location>
    <ligand>
        <name>heme c</name>
        <dbReference type="ChEBI" id="CHEBI:61717"/>
    </ligand>
</feature>
<dbReference type="Pfam" id="PF02167">
    <property type="entry name" value="Cytochrom_C1"/>
    <property type="match status" value="1"/>
</dbReference>
<evidence type="ECO:0000259" key="11">
    <source>
        <dbReference type="PROSITE" id="PS51007"/>
    </source>
</evidence>
<dbReference type="HOGENOM" id="CLU_078597_0_0_6"/>
<keyword evidence="5 9" id="KW-1133">Transmembrane helix</keyword>
<dbReference type="AlphaFoldDB" id="I3CBG2"/>
<keyword evidence="10" id="KW-0732">Signal</keyword>